<keyword evidence="2" id="KW-0808">Transferase</keyword>
<dbReference type="SUPFAM" id="SSF103190">
    <property type="entry name" value="Sensory domain-like"/>
    <property type="match status" value="1"/>
</dbReference>
<dbReference type="GO" id="GO:0016740">
    <property type="term" value="F:transferase activity"/>
    <property type="evidence" value="ECO:0007669"/>
    <property type="project" value="UniProtKB-KW"/>
</dbReference>
<evidence type="ECO:0000313" key="2">
    <source>
        <dbReference type="EMBL" id="SHO81220.1"/>
    </source>
</evidence>
<keyword evidence="1" id="KW-0812">Transmembrane</keyword>
<gene>
    <name evidence="2" type="ORF">MNB_SV-15-753</name>
</gene>
<dbReference type="Gene3D" id="3.30.450.20">
    <property type="entry name" value="PAS domain"/>
    <property type="match status" value="1"/>
</dbReference>
<dbReference type="InterPro" id="IPR029151">
    <property type="entry name" value="Sensor-like_sf"/>
</dbReference>
<feature type="transmembrane region" description="Helical" evidence="1">
    <location>
        <begin position="225"/>
        <end position="244"/>
    </location>
</feature>
<proteinExistence type="predicted"/>
<reference evidence="2" key="1">
    <citation type="submission" date="2016-10" db="EMBL/GenBank/DDBJ databases">
        <authorList>
            <person name="de Groot N.N."/>
        </authorList>
    </citation>
    <scope>NUCLEOTIDE SEQUENCE</scope>
</reference>
<feature type="transmembrane region" description="Helical" evidence="1">
    <location>
        <begin position="188"/>
        <end position="205"/>
    </location>
</feature>
<dbReference type="AlphaFoldDB" id="A0A1W1EK26"/>
<sequence length="283" mass="32822">MISLVKIYQEHKKDIEDFIMNNIYNNSVGLLQSNNLEDFFKTFDSLQLFYVTDDKYQQSSPSFSRLSTDISQISKSRTYFFKKRILNEYDEYISSPYLCTKSGELIVTVIKKIENQYIVMDFNLVELLEELGFVTHAIFFNKSNKIIYGFIGYGLAFLSSILVFYAFFSFYDYFKDNISLINTSFKSIISLTLGLAVFDLGKNLLEHEVIYKDGGSHKENDRNMFIKFLISIITALSIEALMLVLKISLTKEYQDIIYAVYLIGGVSLMIISLSLFYKFSNKN</sequence>
<dbReference type="EMBL" id="FRYL01000032">
    <property type="protein sequence ID" value="SHO81220.1"/>
    <property type="molecule type" value="Genomic_DNA"/>
</dbReference>
<accession>A0A1W1EK26</accession>
<protein>
    <submittedName>
        <fullName evidence="2">N-linked glycosylation glycosyltransferase PglG</fullName>
    </submittedName>
</protein>
<keyword evidence="1" id="KW-0472">Membrane</keyword>
<name>A0A1W1EK26_9ZZZZ</name>
<keyword evidence="1" id="KW-1133">Transmembrane helix</keyword>
<evidence type="ECO:0000256" key="1">
    <source>
        <dbReference type="SAM" id="Phobius"/>
    </source>
</evidence>
<feature type="transmembrane region" description="Helical" evidence="1">
    <location>
        <begin position="146"/>
        <end position="168"/>
    </location>
</feature>
<feature type="transmembrane region" description="Helical" evidence="1">
    <location>
        <begin position="256"/>
        <end position="277"/>
    </location>
</feature>
<organism evidence="2">
    <name type="scientific">hydrothermal vent metagenome</name>
    <dbReference type="NCBI Taxonomy" id="652676"/>
    <lineage>
        <taxon>unclassified sequences</taxon>
        <taxon>metagenomes</taxon>
        <taxon>ecological metagenomes</taxon>
    </lineage>
</organism>